<proteinExistence type="predicted"/>
<dbReference type="STRING" id="1797768.A3C59_02330"/>
<dbReference type="InterPro" id="IPR006439">
    <property type="entry name" value="HAD-SF_hydro_IA"/>
</dbReference>
<dbReference type="AlphaFoldDB" id="A0A1F5JS47"/>
<evidence type="ECO:0000313" key="1">
    <source>
        <dbReference type="EMBL" id="OGE31455.1"/>
    </source>
</evidence>
<evidence type="ECO:0000313" key="2">
    <source>
        <dbReference type="Proteomes" id="UP000176902"/>
    </source>
</evidence>
<organism evidence="1 2">
    <name type="scientific">Candidatus Daviesbacteria bacterium RIFCSPHIGHO2_02_FULL_36_13</name>
    <dbReference type="NCBI Taxonomy" id="1797768"/>
    <lineage>
        <taxon>Bacteria</taxon>
        <taxon>Candidatus Daviesiibacteriota</taxon>
    </lineage>
</organism>
<dbReference type="InterPro" id="IPR023214">
    <property type="entry name" value="HAD_sf"/>
</dbReference>
<reference evidence="1 2" key="1">
    <citation type="journal article" date="2016" name="Nat. Commun.">
        <title>Thousands of microbial genomes shed light on interconnected biogeochemical processes in an aquifer system.</title>
        <authorList>
            <person name="Anantharaman K."/>
            <person name="Brown C.T."/>
            <person name="Hug L.A."/>
            <person name="Sharon I."/>
            <person name="Castelle C.J."/>
            <person name="Probst A.J."/>
            <person name="Thomas B.C."/>
            <person name="Singh A."/>
            <person name="Wilkins M.J."/>
            <person name="Karaoz U."/>
            <person name="Brodie E.L."/>
            <person name="Williams K.H."/>
            <person name="Hubbard S.S."/>
            <person name="Banfield J.F."/>
        </authorList>
    </citation>
    <scope>NUCLEOTIDE SEQUENCE [LARGE SCALE GENOMIC DNA]</scope>
</reference>
<dbReference type="SUPFAM" id="SSF56784">
    <property type="entry name" value="HAD-like"/>
    <property type="match status" value="1"/>
</dbReference>
<dbReference type="PANTHER" id="PTHR43611">
    <property type="entry name" value="ALPHA-D-GLUCOSE 1-PHOSPHATE PHOSPHATASE"/>
    <property type="match status" value="1"/>
</dbReference>
<dbReference type="Proteomes" id="UP000176902">
    <property type="component" value="Unassembled WGS sequence"/>
</dbReference>
<dbReference type="Pfam" id="PF00702">
    <property type="entry name" value="Hydrolase"/>
    <property type="match status" value="1"/>
</dbReference>
<dbReference type="PANTHER" id="PTHR43611:SF3">
    <property type="entry name" value="FLAVIN MONONUCLEOTIDE HYDROLASE 1, CHLOROPLATIC"/>
    <property type="match status" value="1"/>
</dbReference>
<dbReference type="EMBL" id="MFCV01000039">
    <property type="protein sequence ID" value="OGE31455.1"/>
    <property type="molecule type" value="Genomic_DNA"/>
</dbReference>
<name>A0A1F5JS47_9BACT</name>
<dbReference type="NCBIfam" id="TIGR01549">
    <property type="entry name" value="HAD-SF-IA-v1"/>
    <property type="match status" value="1"/>
</dbReference>
<protein>
    <recommendedName>
        <fullName evidence="3">FCP1 homology domain-containing protein</fullName>
    </recommendedName>
</protein>
<evidence type="ECO:0008006" key="3">
    <source>
        <dbReference type="Google" id="ProtNLM"/>
    </source>
</evidence>
<dbReference type="NCBIfam" id="TIGR01509">
    <property type="entry name" value="HAD-SF-IA-v3"/>
    <property type="match status" value="1"/>
</dbReference>
<sequence>MIKVLLFDFSRTLIHPRPSSFTGKLNDLYRDATSKKNFNFYNNFYLNRELLDFIKALKDKYTLAIYTTDTLQNDPAVKPTLDEIFKFVFAANDLNISKRESPGYIVIAEKLKVNPEEILFVDDLLANVEAARKAGLQIIQFTNNKKLFTELKNKLS</sequence>
<gene>
    <name evidence="1" type="ORF">A3C59_02330</name>
</gene>
<dbReference type="InterPro" id="IPR036412">
    <property type="entry name" value="HAD-like_sf"/>
</dbReference>
<comment type="caution">
    <text evidence="1">The sequence shown here is derived from an EMBL/GenBank/DDBJ whole genome shotgun (WGS) entry which is preliminary data.</text>
</comment>
<dbReference type="Gene3D" id="3.40.50.1000">
    <property type="entry name" value="HAD superfamily/HAD-like"/>
    <property type="match status" value="1"/>
</dbReference>
<accession>A0A1F5JS47</accession>